<organism evidence="1 2">
    <name type="scientific">Tannerella forsythia (strain ATCC 43037 / JCM 10827 / CCUG 21028 A / KCTC 5666 / FDC 338)</name>
    <name type="common">Bacteroides forsythus</name>
    <dbReference type="NCBI Taxonomy" id="203275"/>
    <lineage>
        <taxon>Bacteria</taxon>
        <taxon>Pseudomonadati</taxon>
        <taxon>Bacteroidota</taxon>
        <taxon>Bacteroidia</taxon>
        <taxon>Bacteroidales</taxon>
        <taxon>Tannerellaceae</taxon>
        <taxon>Tannerella</taxon>
    </lineage>
</organism>
<evidence type="ECO:0000313" key="1">
    <source>
        <dbReference type="EMBL" id="AEW21846.1"/>
    </source>
</evidence>
<reference evidence="2" key="1">
    <citation type="submission" date="2011-12" db="EMBL/GenBank/DDBJ databases">
        <title>Complete sequence of Tannerella forsythia ATCC 43037.</title>
        <authorList>
            <person name="Dewhirst F."/>
            <person name="Tanner A."/>
            <person name="Izard J."/>
            <person name="Brinkac L."/>
            <person name="Durkin A.S."/>
            <person name="Hostetler J."/>
            <person name="Shetty J."/>
            <person name="Torralba M."/>
            <person name="Gill S."/>
            <person name="Nelson K."/>
        </authorList>
    </citation>
    <scope>NUCLEOTIDE SEQUENCE [LARGE SCALE GENOMIC DNA]</scope>
    <source>
        <strain evidence="2">ATCC 43037 / JCM 10827 / CCUG 33226 / KCTC 5666 / FDC 338</strain>
    </source>
</reference>
<dbReference type="AlphaFoldDB" id="G8ULS2"/>
<evidence type="ECO:0000313" key="2">
    <source>
        <dbReference type="Proteomes" id="UP000005436"/>
    </source>
</evidence>
<proteinExistence type="predicted"/>
<name>G8ULS2_TANFA</name>
<dbReference type="Proteomes" id="UP000005436">
    <property type="component" value="Chromosome"/>
</dbReference>
<keyword evidence="2" id="KW-1185">Reference proteome</keyword>
<dbReference type="STRING" id="203275.BFO_2631"/>
<sequence>MAGRILALSCAFPLRRKIGKHYATIFQEIMTGVSLLFTDG</sequence>
<accession>G8ULS2</accession>
<dbReference type="KEGG" id="tfo:BFO_2631"/>
<dbReference type="PATRIC" id="fig|203275.8.peg.2246"/>
<gene>
    <name evidence="1" type="ordered locus">BFO_2631</name>
</gene>
<dbReference type="EMBL" id="CP003191">
    <property type="protein sequence ID" value="AEW21846.1"/>
    <property type="molecule type" value="Genomic_DNA"/>
</dbReference>
<protein>
    <submittedName>
        <fullName evidence="1">Uncharacterized protein</fullName>
    </submittedName>
</protein>
<dbReference type="HOGENOM" id="CLU_3297760_0_0_10"/>